<keyword evidence="4" id="KW-1185">Reference proteome</keyword>
<dbReference type="InterPro" id="IPR007484">
    <property type="entry name" value="Peptidase_M28"/>
</dbReference>
<sequence>MNSKKLRQLSCLSALSAALFCSANLNAQTTADVKPSTVAITPEAQAVLDRISDVSMRSNLTFLASDLLEGRGTPSRGLDIAAEYIAAQFSSVGLEPAGDQGYFQTADWDELAQKLPVRPGRPAPVPKPAGVPHDMVRNVVGVLRGSDPALKDTYILVTAHYDHLGINTSGVGDRFFNGANDDGSGTVSVIELAKAFSALKAHPKRSIVFMTFFGEEKGLVGSRYYGAHPIFPIAKTVAGINIEQVGRTDDSEGPQVASVGITGFDFSEVGAIIKQSGDATGIRVWKHPINSDRYFAYSDNQALADQGIPAHTISVAYEFPDYHKVSDKSDKVDYANMAKVDRSVALAVYTIANSASEPKWNADNAKAAKYLKAWADQHANP</sequence>
<dbReference type="RefSeq" id="WP_133329922.1">
    <property type="nucleotide sequence ID" value="NZ_SMYL01000009.1"/>
</dbReference>
<evidence type="ECO:0000256" key="1">
    <source>
        <dbReference type="SAM" id="SignalP"/>
    </source>
</evidence>
<feature type="domain" description="Peptidase M28" evidence="2">
    <location>
        <begin position="138"/>
        <end position="345"/>
    </location>
</feature>
<dbReference type="Pfam" id="PF04389">
    <property type="entry name" value="Peptidase_M28"/>
    <property type="match status" value="1"/>
</dbReference>
<reference evidence="3 4" key="1">
    <citation type="submission" date="2019-03" db="EMBL/GenBank/DDBJ databases">
        <title>Sapientia aquatica gen. nov., sp. nov., isolated from a crater lake.</title>
        <authorList>
            <person name="Felfoldi T."/>
            <person name="Szabo A."/>
            <person name="Toth E."/>
            <person name="Schumann P."/>
            <person name="Keki Z."/>
            <person name="Marialigeti K."/>
            <person name="Mathe I."/>
        </authorList>
    </citation>
    <scope>NUCLEOTIDE SEQUENCE [LARGE SCALE GENOMIC DNA]</scope>
    <source>
        <strain evidence="3 4">SA-152</strain>
    </source>
</reference>
<proteinExistence type="predicted"/>
<comment type="caution">
    <text evidence="3">The sequence shown here is derived from an EMBL/GenBank/DDBJ whole genome shotgun (WGS) entry which is preliminary data.</text>
</comment>
<gene>
    <name evidence="3" type="ORF">E2I14_14850</name>
</gene>
<keyword evidence="1" id="KW-0732">Signal</keyword>
<dbReference type="PANTHER" id="PTHR12147">
    <property type="entry name" value="METALLOPEPTIDASE M28 FAMILY MEMBER"/>
    <property type="match status" value="1"/>
</dbReference>
<evidence type="ECO:0000313" key="4">
    <source>
        <dbReference type="Proteomes" id="UP000294829"/>
    </source>
</evidence>
<dbReference type="EMBL" id="SMYL01000009">
    <property type="protein sequence ID" value="TDK63484.1"/>
    <property type="molecule type" value="Genomic_DNA"/>
</dbReference>
<dbReference type="GO" id="GO:0008235">
    <property type="term" value="F:metalloexopeptidase activity"/>
    <property type="evidence" value="ECO:0007669"/>
    <property type="project" value="InterPro"/>
</dbReference>
<dbReference type="OrthoDB" id="9762302at2"/>
<evidence type="ECO:0000259" key="2">
    <source>
        <dbReference type="Pfam" id="PF04389"/>
    </source>
</evidence>
<accession>A0A4R5VW64</accession>
<dbReference type="Proteomes" id="UP000294829">
    <property type="component" value="Unassembled WGS sequence"/>
</dbReference>
<feature type="signal peptide" evidence="1">
    <location>
        <begin position="1"/>
        <end position="27"/>
    </location>
</feature>
<dbReference type="AlphaFoldDB" id="A0A4R5VW64"/>
<dbReference type="SUPFAM" id="SSF53187">
    <property type="entry name" value="Zn-dependent exopeptidases"/>
    <property type="match status" value="1"/>
</dbReference>
<feature type="chain" id="PRO_5020954992" evidence="1">
    <location>
        <begin position="28"/>
        <end position="381"/>
    </location>
</feature>
<dbReference type="GO" id="GO:0006508">
    <property type="term" value="P:proteolysis"/>
    <property type="evidence" value="ECO:0007669"/>
    <property type="project" value="InterPro"/>
</dbReference>
<organism evidence="3 4">
    <name type="scientific">Sapientia aquatica</name>
    <dbReference type="NCBI Taxonomy" id="1549640"/>
    <lineage>
        <taxon>Bacteria</taxon>
        <taxon>Pseudomonadati</taxon>
        <taxon>Pseudomonadota</taxon>
        <taxon>Betaproteobacteria</taxon>
        <taxon>Burkholderiales</taxon>
        <taxon>Oxalobacteraceae</taxon>
        <taxon>Sapientia</taxon>
    </lineage>
</organism>
<dbReference type="InterPro" id="IPR045175">
    <property type="entry name" value="M28_fam"/>
</dbReference>
<protein>
    <submittedName>
        <fullName evidence="3">M28 family peptidase</fullName>
    </submittedName>
</protein>
<dbReference type="Gene3D" id="3.40.630.10">
    <property type="entry name" value="Zn peptidases"/>
    <property type="match status" value="1"/>
</dbReference>
<evidence type="ECO:0000313" key="3">
    <source>
        <dbReference type="EMBL" id="TDK63484.1"/>
    </source>
</evidence>
<dbReference type="PANTHER" id="PTHR12147:SF26">
    <property type="entry name" value="PEPTIDASE M28 DOMAIN-CONTAINING PROTEIN"/>
    <property type="match status" value="1"/>
</dbReference>
<name>A0A4R5VW64_9BURK</name>